<evidence type="ECO:0000313" key="1">
    <source>
        <dbReference type="EMBL" id="KRH66246.1"/>
    </source>
</evidence>
<dbReference type="OMA" id="NELHYPG"/>
<dbReference type="AlphaFoldDB" id="A0A0R0KGR6"/>
<dbReference type="Pfam" id="PF14223">
    <property type="entry name" value="Retrotran_gag_2"/>
    <property type="match status" value="1"/>
</dbReference>
<dbReference type="EMBL" id="CM000836">
    <property type="protein sequence ID" value="KRH66246.1"/>
    <property type="molecule type" value="Genomic_DNA"/>
</dbReference>
<protein>
    <submittedName>
        <fullName evidence="1 2">Uncharacterized protein</fullName>
    </submittedName>
</protein>
<organism evidence="1">
    <name type="scientific">Glycine max</name>
    <name type="common">Soybean</name>
    <name type="synonym">Glycine hispida</name>
    <dbReference type="NCBI Taxonomy" id="3847"/>
    <lineage>
        <taxon>Eukaryota</taxon>
        <taxon>Viridiplantae</taxon>
        <taxon>Streptophyta</taxon>
        <taxon>Embryophyta</taxon>
        <taxon>Tracheophyta</taxon>
        <taxon>Spermatophyta</taxon>
        <taxon>Magnoliopsida</taxon>
        <taxon>eudicotyledons</taxon>
        <taxon>Gunneridae</taxon>
        <taxon>Pentapetalae</taxon>
        <taxon>rosids</taxon>
        <taxon>fabids</taxon>
        <taxon>Fabales</taxon>
        <taxon>Fabaceae</taxon>
        <taxon>Papilionoideae</taxon>
        <taxon>50 kb inversion clade</taxon>
        <taxon>NPAAA clade</taxon>
        <taxon>indigoferoid/millettioid clade</taxon>
        <taxon>Phaseoleae</taxon>
        <taxon>Glycine</taxon>
        <taxon>Glycine subgen. Soja</taxon>
    </lineage>
</organism>
<name>A0A0R0KGR6_SOYBN</name>
<dbReference type="InParanoid" id="A0A0R0KGR6"/>
<reference evidence="2" key="2">
    <citation type="submission" date="2018-02" db="UniProtKB">
        <authorList>
            <consortium name="EnsemblPlants"/>
        </authorList>
    </citation>
    <scope>IDENTIFICATION</scope>
    <source>
        <strain evidence="2">Williams 82</strain>
    </source>
</reference>
<dbReference type="EnsemblPlants" id="KRH66246">
    <property type="protein sequence ID" value="KRH66246"/>
    <property type="gene ID" value="GLYMA_03G093300"/>
</dbReference>
<accession>A0A0R0KGR6</accession>
<evidence type="ECO:0000313" key="3">
    <source>
        <dbReference type="Proteomes" id="UP000008827"/>
    </source>
</evidence>
<reference evidence="1" key="3">
    <citation type="submission" date="2018-07" db="EMBL/GenBank/DDBJ databases">
        <title>WGS assembly of Glycine max.</title>
        <authorList>
            <person name="Schmutz J."/>
            <person name="Cannon S."/>
            <person name="Schlueter J."/>
            <person name="Ma J."/>
            <person name="Mitros T."/>
            <person name="Nelson W."/>
            <person name="Hyten D."/>
            <person name="Song Q."/>
            <person name="Thelen J."/>
            <person name="Cheng J."/>
            <person name="Xu D."/>
            <person name="Hellsten U."/>
            <person name="May G."/>
            <person name="Yu Y."/>
            <person name="Sakurai T."/>
            <person name="Umezawa T."/>
            <person name="Bhattacharyya M."/>
            <person name="Sandhu D."/>
            <person name="Valliyodan B."/>
            <person name="Lindquist E."/>
            <person name="Peto M."/>
            <person name="Grant D."/>
            <person name="Shu S."/>
            <person name="Goodstein D."/>
            <person name="Barry K."/>
            <person name="Futrell-Griggs M."/>
            <person name="Abernathy B."/>
            <person name="Du J."/>
            <person name="Tian Z."/>
            <person name="Zhu L."/>
            <person name="Gill N."/>
            <person name="Joshi T."/>
            <person name="Libault M."/>
            <person name="Sethuraman A."/>
            <person name="Zhang X."/>
            <person name="Shinozaki K."/>
            <person name="Nguyen H."/>
            <person name="Wing R."/>
            <person name="Cregan P."/>
            <person name="Specht J."/>
            <person name="Grimwood J."/>
            <person name="Rokhsar D."/>
            <person name="Stacey G."/>
            <person name="Shoemaker R."/>
            <person name="Jackson S."/>
        </authorList>
    </citation>
    <scope>NUCLEOTIDE SEQUENCE</scope>
    <source>
        <tissue evidence="1">Callus</tissue>
    </source>
</reference>
<gene>
    <name evidence="1" type="ORF">GLYMA_03G093300</name>
</gene>
<proteinExistence type="predicted"/>
<sequence>MEEGEDIQTMIGCFLTILNELHYPGRHYDNYDHVDKILRSLSRKWRSQVTMLKAIKNLDSMTLEELVGILKVH</sequence>
<keyword evidence="3" id="KW-1185">Reference proteome</keyword>
<dbReference type="Proteomes" id="UP000008827">
    <property type="component" value="Chromosome 3"/>
</dbReference>
<dbReference type="SMR" id="A0A0R0KGR6"/>
<dbReference type="Gramene" id="KRH66246">
    <property type="protein sequence ID" value="KRH66246"/>
    <property type="gene ID" value="GLYMA_03G093300"/>
</dbReference>
<evidence type="ECO:0000313" key="2">
    <source>
        <dbReference type="EnsemblPlants" id="KRH66246"/>
    </source>
</evidence>
<reference evidence="1 2" key="1">
    <citation type="journal article" date="2010" name="Nature">
        <title>Genome sequence of the palaeopolyploid soybean.</title>
        <authorList>
            <person name="Schmutz J."/>
            <person name="Cannon S.B."/>
            <person name="Schlueter J."/>
            <person name="Ma J."/>
            <person name="Mitros T."/>
            <person name="Nelson W."/>
            <person name="Hyten D.L."/>
            <person name="Song Q."/>
            <person name="Thelen J.J."/>
            <person name="Cheng J."/>
            <person name="Xu D."/>
            <person name="Hellsten U."/>
            <person name="May G.D."/>
            <person name="Yu Y."/>
            <person name="Sakurai T."/>
            <person name="Umezawa T."/>
            <person name="Bhattacharyya M.K."/>
            <person name="Sandhu D."/>
            <person name="Valliyodan B."/>
            <person name="Lindquist E."/>
            <person name="Peto M."/>
            <person name="Grant D."/>
            <person name="Shu S."/>
            <person name="Goodstein D."/>
            <person name="Barry K."/>
            <person name="Futrell-Griggs M."/>
            <person name="Abernathy B."/>
            <person name="Du J."/>
            <person name="Tian Z."/>
            <person name="Zhu L."/>
            <person name="Gill N."/>
            <person name="Joshi T."/>
            <person name="Libault M."/>
            <person name="Sethuraman A."/>
            <person name="Zhang X.-C."/>
            <person name="Shinozaki K."/>
            <person name="Nguyen H.T."/>
            <person name="Wing R.A."/>
            <person name="Cregan P."/>
            <person name="Specht J."/>
            <person name="Grimwood J."/>
            <person name="Rokhsar D."/>
            <person name="Stacey G."/>
            <person name="Shoemaker R.C."/>
            <person name="Jackson S.A."/>
        </authorList>
    </citation>
    <scope>NUCLEOTIDE SEQUENCE</scope>
    <source>
        <strain evidence="2">cv. Williams 82</strain>
        <tissue evidence="1">Callus</tissue>
    </source>
</reference>